<comment type="function">
    <text evidence="17">Catalyzes quinol oxidation with the concomitant reduction of oxygen to water. Subunit II transfers the electrons from a quinol to the binuclear center of the catalytic subunit I.</text>
</comment>
<dbReference type="SUPFAM" id="SSF81464">
    <property type="entry name" value="Cytochrome c oxidase subunit II-like, transmembrane region"/>
    <property type="match status" value="1"/>
</dbReference>
<feature type="transmembrane region" description="Helical" evidence="19">
    <location>
        <begin position="47"/>
        <end position="71"/>
    </location>
</feature>
<dbReference type="RefSeq" id="WP_188647220.1">
    <property type="nucleotide sequence ID" value="NZ_BMHQ01000004.1"/>
</dbReference>
<dbReference type="PRINTS" id="PR01166">
    <property type="entry name" value="CYCOXIDASEII"/>
</dbReference>
<evidence type="ECO:0000256" key="8">
    <source>
        <dbReference type="ARBA" id="ARBA00022692"/>
    </source>
</evidence>
<keyword evidence="15 17" id="KW-0472">Membrane</keyword>
<dbReference type="EMBL" id="BMHQ01000004">
    <property type="protein sequence ID" value="GGE14115.1"/>
    <property type="molecule type" value="Genomic_DNA"/>
</dbReference>
<comment type="similarity">
    <text evidence="3 17">Belongs to the cytochrome c oxidase subunit 2 family.</text>
</comment>
<dbReference type="InterPro" id="IPR008972">
    <property type="entry name" value="Cupredoxin"/>
</dbReference>
<feature type="compositionally biased region" description="Basic and acidic residues" evidence="18">
    <location>
        <begin position="272"/>
        <end position="314"/>
    </location>
</feature>
<dbReference type="GO" id="GO:0009486">
    <property type="term" value="F:cytochrome bo3 ubiquinol oxidase activity"/>
    <property type="evidence" value="ECO:0007669"/>
    <property type="project" value="InterPro"/>
</dbReference>
<keyword evidence="5 17" id="KW-0813">Transport</keyword>
<dbReference type="InterPro" id="IPR045187">
    <property type="entry name" value="CcO_II"/>
</dbReference>
<dbReference type="Proteomes" id="UP000625210">
    <property type="component" value="Unassembled WGS sequence"/>
</dbReference>
<evidence type="ECO:0000256" key="16">
    <source>
        <dbReference type="ARBA" id="ARBA00024688"/>
    </source>
</evidence>
<feature type="domain" description="Cytochrome oxidase subunit II copper A binding" evidence="20">
    <location>
        <begin position="127"/>
        <end position="239"/>
    </location>
</feature>
<dbReference type="InterPro" id="IPR006332">
    <property type="entry name" value="QoxA"/>
</dbReference>
<evidence type="ECO:0000256" key="18">
    <source>
        <dbReference type="SAM" id="MobiDB-lite"/>
    </source>
</evidence>
<evidence type="ECO:0000256" key="2">
    <source>
        <dbReference type="ARBA" id="ARBA00004651"/>
    </source>
</evidence>
<evidence type="ECO:0000313" key="23">
    <source>
        <dbReference type="Proteomes" id="UP000625210"/>
    </source>
</evidence>
<dbReference type="PIRSF" id="PIRSF000292">
    <property type="entry name" value="Ubi_od_II"/>
    <property type="match status" value="1"/>
</dbReference>
<evidence type="ECO:0000256" key="13">
    <source>
        <dbReference type="ARBA" id="ARBA00023002"/>
    </source>
</evidence>
<keyword evidence="11 17" id="KW-0249">Electron transport</keyword>
<accession>A0A8J2VH71</accession>
<dbReference type="Gene3D" id="1.10.287.90">
    <property type="match status" value="1"/>
</dbReference>
<comment type="subcellular location">
    <subcellularLocation>
        <location evidence="2">Cell membrane</location>
        <topology evidence="2">Multi-pass membrane protein</topology>
    </subcellularLocation>
</comment>
<dbReference type="NCBIfam" id="TIGR02866">
    <property type="entry name" value="CoxB"/>
    <property type="match status" value="1"/>
</dbReference>
<evidence type="ECO:0000256" key="11">
    <source>
        <dbReference type="ARBA" id="ARBA00022982"/>
    </source>
</evidence>
<keyword evidence="13 17" id="KW-0560">Oxidoreductase</keyword>
<evidence type="ECO:0000256" key="17">
    <source>
        <dbReference type="PIRNR" id="PIRNR000292"/>
    </source>
</evidence>
<evidence type="ECO:0000256" key="7">
    <source>
        <dbReference type="ARBA" id="ARBA00022660"/>
    </source>
</evidence>
<dbReference type="PROSITE" id="PS50999">
    <property type="entry name" value="COX2_TM"/>
    <property type="match status" value="1"/>
</dbReference>
<dbReference type="GO" id="GO:0016682">
    <property type="term" value="F:oxidoreductase activity, acting on diphenols and related substances as donors, oxygen as acceptor"/>
    <property type="evidence" value="ECO:0007669"/>
    <property type="project" value="InterPro"/>
</dbReference>
<keyword evidence="12 19" id="KW-1133">Transmembrane helix</keyword>
<comment type="function">
    <text evidence="16">Subunits I and II form the functional core of the enzyme complex. Electrons originating in cytochrome c are transferred via heme a and Cu(A) to the binuclear center formed by heme a3 and Cu(B).</text>
</comment>
<evidence type="ECO:0000256" key="4">
    <source>
        <dbReference type="ARBA" id="ARBA00016131"/>
    </source>
</evidence>
<sequence>MVTLGKRLRRWLAFAGLTALLVMTGCSREQIPVLNPQGPVAQKQYDLIMWSIALMTIVIVAVFALFTYVLIKYRAKPENEGYNPPDQHGSRLLETIWTLIPVIIVIALAIPTVKVTYDLEKPPSQHKEPVTIKVTSANWKWIFRYPEEGISTVNYVNIPADVPVKFELDAVGPMNSFWVPELGGQEYTMPDMEMAMWLEADKPGTYTGRSASYSGEHFTHMTFNVNAQSEKDYEKWVNKVKKTAPKQSEAEFRKLLEPGRVPEMTFSSYPKNADEIEVEKNREDGLDRYENRQGGHHEHQEHTGHMNHEGHQSH</sequence>
<keyword evidence="6 17" id="KW-1003">Cell membrane</keyword>
<dbReference type="InterPro" id="IPR002429">
    <property type="entry name" value="CcO_II-like_C"/>
</dbReference>
<dbReference type="InterPro" id="IPR014222">
    <property type="entry name" value="Cyt_c_oxidase_su2"/>
</dbReference>
<evidence type="ECO:0000256" key="15">
    <source>
        <dbReference type="ARBA" id="ARBA00023136"/>
    </source>
</evidence>
<dbReference type="PROSITE" id="PS50857">
    <property type="entry name" value="COX2_CUA"/>
    <property type="match status" value="1"/>
</dbReference>
<dbReference type="GO" id="GO:0042773">
    <property type="term" value="P:ATP synthesis coupled electron transport"/>
    <property type="evidence" value="ECO:0007669"/>
    <property type="project" value="TreeGrafter"/>
</dbReference>
<keyword evidence="23" id="KW-1185">Reference proteome</keyword>
<dbReference type="SUPFAM" id="SSF49503">
    <property type="entry name" value="Cupredoxins"/>
    <property type="match status" value="1"/>
</dbReference>
<dbReference type="AlphaFoldDB" id="A0A8J2VH71"/>
<name>A0A8J2VH71_9BACL</name>
<dbReference type="InterPro" id="IPR006333">
    <property type="entry name" value="Cyt_o_ubiquinol_oxidase_su2"/>
</dbReference>
<feature type="domain" description="Cytochrome oxidase subunit II transmembrane region profile" evidence="21">
    <location>
        <begin position="25"/>
        <end position="123"/>
    </location>
</feature>
<evidence type="ECO:0000256" key="14">
    <source>
        <dbReference type="ARBA" id="ARBA00023008"/>
    </source>
</evidence>
<evidence type="ECO:0000256" key="6">
    <source>
        <dbReference type="ARBA" id="ARBA00022475"/>
    </source>
</evidence>
<dbReference type="InterPro" id="IPR036257">
    <property type="entry name" value="Cyt_c_oxidase_su2_TM_sf"/>
</dbReference>
<feature type="region of interest" description="Disordered" evidence="18">
    <location>
        <begin position="263"/>
        <end position="314"/>
    </location>
</feature>
<gene>
    <name evidence="22" type="primary">qoxA</name>
    <name evidence="22" type="ORF">GCM10011571_14440</name>
</gene>
<keyword evidence="10" id="KW-0732">Signal</keyword>
<evidence type="ECO:0000256" key="19">
    <source>
        <dbReference type="SAM" id="Phobius"/>
    </source>
</evidence>
<dbReference type="Gene3D" id="2.60.40.420">
    <property type="entry name" value="Cupredoxins - blue copper proteins"/>
    <property type="match status" value="1"/>
</dbReference>
<reference evidence="22" key="1">
    <citation type="journal article" date="2014" name="Int. J. Syst. Evol. Microbiol.">
        <title>Complete genome sequence of Corynebacterium casei LMG S-19264T (=DSM 44701T), isolated from a smear-ripened cheese.</title>
        <authorList>
            <consortium name="US DOE Joint Genome Institute (JGI-PGF)"/>
            <person name="Walter F."/>
            <person name="Albersmeier A."/>
            <person name="Kalinowski J."/>
            <person name="Ruckert C."/>
        </authorList>
    </citation>
    <scope>NUCLEOTIDE SEQUENCE</scope>
    <source>
        <strain evidence="22">CGMCC 1.15179</strain>
    </source>
</reference>
<evidence type="ECO:0000256" key="9">
    <source>
        <dbReference type="ARBA" id="ARBA00022723"/>
    </source>
</evidence>
<evidence type="ECO:0000256" key="3">
    <source>
        <dbReference type="ARBA" id="ARBA00007866"/>
    </source>
</evidence>
<feature type="transmembrane region" description="Helical" evidence="19">
    <location>
        <begin position="92"/>
        <end position="113"/>
    </location>
</feature>
<dbReference type="GO" id="GO:0005886">
    <property type="term" value="C:plasma membrane"/>
    <property type="evidence" value="ECO:0007669"/>
    <property type="project" value="UniProtKB-SubCell"/>
</dbReference>
<dbReference type="GO" id="GO:0005507">
    <property type="term" value="F:copper ion binding"/>
    <property type="evidence" value="ECO:0007669"/>
    <property type="project" value="InterPro"/>
</dbReference>
<evidence type="ECO:0000259" key="20">
    <source>
        <dbReference type="PROSITE" id="PS50857"/>
    </source>
</evidence>
<comment type="catalytic activity">
    <reaction evidence="1 17">
        <text>2 a quinol + O2 = 2 a quinone + 2 H2O</text>
        <dbReference type="Rhea" id="RHEA:55376"/>
        <dbReference type="ChEBI" id="CHEBI:15377"/>
        <dbReference type="ChEBI" id="CHEBI:15379"/>
        <dbReference type="ChEBI" id="CHEBI:24646"/>
        <dbReference type="ChEBI" id="CHEBI:132124"/>
    </reaction>
</comment>
<comment type="caution">
    <text evidence="22">The sequence shown here is derived from an EMBL/GenBank/DDBJ whole genome shotgun (WGS) entry which is preliminary data.</text>
</comment>
<dbReference type="PANTHER" id="PTHR22888:SF18">
    <property type="entry name" value="CYTOCHROME BO(3) UBIQUINOL OXIDASE SUBUNIT 2"/>
    <property type="match status" value="1"/>
</dbReference>
<evidence type="ECO:0000256" key="12">
    <source>
        <dbReference type="ARBA" id="ARBA00022989"/>
    </source>
</evidence>
<evidence type="ECO:0000259" key="21">
    <source>
        <dbReference type="PROSITE" id="PS50999"/>
    </source>
</evidence>
<dbReference type="GO" id="GO:0004129">
    <property type="term" value="F:cytochrome-c oxidase activity"/>
    <property type="evidence" value="ECO:0007669"/>
    <property type="project" value="UniProtKB-UniRule"/>
</dbReference>
<dbReference type="PROSITE" id="PS51257">
    <property type="entry name" value="PROKAR_LIPOPROTEIN"/>
    <property type="match status" value="1"/>
</dbReference>
<dbReference type="NCBIfam" id="TIGR01432">
    <property type="entry name" value="QOXA"/>
    <property type="match status" value="1"/>
</dbReference>
<keyword evidence="14" id="KW-0186">Copper</keyword>
<reference evidence="22" key="2">
    <citation type="submission" date="2020-09" db="EMBL/GenBank/DDBJ databases">
        <authorList>
            <person name="Sun Q."/>
            <person name="Zhou Y."/>
        </authorList>
    </citation>
    <scope>NUCLEOTIDE SEQUENCE</scope>
    <source>
        <strain evidence="22">CGMCC 1.15179</strain>
    </source>
</reference>
<keyword evidence="8 19" id="KW-0812">Transmembrane</keyword>
<proteinExistence type="inferred from homology"/>
<keyword evidence="7 17" id="KW-0679">Respiratory chain</keyword>
<dbReference type="Pfam" id="PF02790">
    <property type="entry name" value="COX2_TM"/>
    <property type="match status" value="1"/>
</dbReference>
<organism evidence="22 23">
    <name type="scientific">Marinithermofilum abyssi</name>
    <dbReference type="NCBI Taxonomy" id="1571185"/>
    <lineage>
        <taxon>Bacteria</taxon>
        <taxon>Bacillati</taxon>
        <taxon>Bacillota</taxon>
        <taxon>Bacilli</taxon>
        <taxon>Bacillales</taxon>
        <taxon>Thermoactinomycetaceae</taxon>
        <taxon>Marinithermofilum</taxon>
    </lineage>
</organism>
<protein>
    <recommendedName>
        <fullName evidence="4 17">Quinol oxidase subunit 2</fullName>
        <ecNumber evidence="17">1.10.3.-</ecNumber>
    </recommendedName>
</protein>
<evidence type="ECO:0000256" key="1">
    <source>
        <dbReference type="ARBA" id="ARBA00000725"/>
    </source>
</evidence>
<keyword evidence="9" id="KW-0479">Metal-binding</keyword>
<dbReference type="CDD" id="cd04212">
    <property type="entry name" value="CuRO_UO_II"/>
    <property type="match status" value="1"/>
</dbReference>
<evidence type="ECO:0000256" key="10">
    <source>
        <dbReference type="ARBA" id="ARBA00022729"/>
    </source>
</evidence>
<dbReference type="InterPro" id="IPR011759">
    <property type="entry name" value="Cyt_c_oxidase_su2_TM_dom"/>
</dbReference>
<evidence type="ECO:0000313" key="22">
    <source>
        <dbReference type="EMBL" id="GGE14115.1"/>
    </source>
</evidence>
<dbReference type="InterPro" id="IPR034227">
    <property type="entry name" value="CuRO_UO_II"/>
</dbReference>
<dbReference type="PANTHER" id="PTHR22888">
    <property type="entry name" value="CYTOCHROME C OXIDASE, SUBUNIT II"/>
    <property type="match status" value="1"/>
</dbReference>
<dbReference type="EC" id="1.10.3.-" evidence="17"/>
<evidence type="ECO:0000256" key="5">
    <source>
        <dbReference type="ARBA" id="ARBA00022448"/>
    </source>
</evidence>